<dbReference type="CDD" id="cd17325">
    <property type="entry name" value="MFS_MdtG_SLC18_like"/>
    <property type="match status" value="1"/>
</dbReference>
<dbReference type="GO" id="GO:0005886">
    <property type="term" value="C:plasma membrane"/>
    <property type="evidence" value="ECO:0007669"/>
    <property type="project" value="UniProtKB-SubCell"/>
</dbReference>
<evidence type="ECO:0000259" key="7">
    <source>
        <dbReference type="PROSITE" id="PS50850"/>
    </source>
</evidence>
<feature type="transmembrane region" description="Helical" evidence="6">
    <location>
        <begin position="324"/>
        <end position="341"/>
    </location>
</feature>
<dbReference type="InterPro" id="IPR036259">
    <property type="entry name" value="MFS_trans_sf"/>
</dbReference>
<feature type="transmembrane region" description="Helical" evidence="6">
    <location>
        <begin position="353"/>
        <end position="374"/>
    </location>
</feature>
<reference evidence="8 9" key="1">
    <citation type="submission" date="2019-09" db="EMBL/GenBank/DDBJ databases">
        <title>In-depth cultivation of the pig gut microbiome towards novel bacterial diversity and tailored functional studies.</title>
        <authorList>
            <person name="Wylensek D."/>
            <person name="Hitch T.C.A."/>
            <person name="Clavel T."/>
        </authorList>
    </citation>
    <scope>NUCLEOTIDE SEQUENCE [LARGE SCALE GENOMIC DNA]</scope>
    <source>
        <strain evidence="8 9">WCA3-693-APC-4?</strain>
    </source>
</reference>
<organism evidence="8 9">
    <name type="scientific">Tissierella pigra</name>
    <dbReference type="NCBI Taxonomy" id="2607614"/>
    <lineage>
        <taxon>Bacteria</taxon>
        <taxon>Bacillati</taxon>
        <taxon>Bacillota</taxon>
        <taxon>Tissierellia</taxon>
        <taxon>Tissierellales</taxon>
        <taxon>Tissierellaceae</taxon>
        <taxon>Tissierella</taxon>
    </lineage>
</organism>
<dbReference type="Pfam" id="PF07690">
    <property type="entry name" value="MFS_1"/>
    <property type="match status" value="1"/>
</dbReference>
<feature type="transmembrane region" description="Helical" evidence="6">
    <location>
        <begin position="228"/>
        <end position="249"/>
    </location>
</feature>
<evidence type="ECO:0000313" key="8">
    <source>
        <dbReference type="EMBL" id="MSU01588.1"/>
    </source>
</evidence>
<evidence type="ECO:0000256" key="6">
    <source>
        <dbReference type="SAM" id="Phobius"/>
    </source>
</evidence>
<name>A0A6N7XZD0_9FIRM</name>
<feature type="transmembrane region" description="Helical" evidence="6">
    <location>
        <begin position="65"/>
        <end position="83"/>
    </location>
</feature>
<dbReference type="GO" id="GO:0022857">
    <property type="term" value="F:transmembrane transporter activity"/>
    <property type="evidence" value="ECO:0007669"/>
    <property type="project" value="InterPro"/>
</dbReference>
<keyword evidence="2" id="KW-0813">Transport</keyword>
<dbReference type="PANTHER" id="PTHR23518">
    <property type="entry name" value="C-METHYLTRANSFERASE"/>
    <property type="match status" value="1"/>
</dbReference>
<protein>
    <submittedName>
        <fullName evidence="8">MFS transporter</fullName>
    </submittedName>
</protein>
<evidence type="ECO:0000256" key="4">
    <source>
        <dbReference type="ARBA" id="ARBA00022989"/>
    </source>
</evidence>
<dbReference type="SUPFAM" id="SSF103473">
    <property type="entry name" value="MFS general substrate transporter"/>
    <property type="match status" value="1"/>
</dbReference>
<evidence type="ECO:0000313" key="9">
    <source>
        <dbReference type="Proteomes" id="UP000469523"/>
    </source>
</evidence>
<evidence type="ECO:0000256" key="5">
    <source>
        <dbReference type="ARBA" id="ARBA00023136"/>
    </source>
</evidence>
<feature type="transmembrane region" description="Helical" evidence="6">
    <location>
        <begin position="7"/>
        <end position="26"/>
    </location>
</feature>
<comment type="caution">
    <text evidence="8">The sequence shown here is derived from an EMBL/GenBank/DDBJ whole genome shotgun (WGS) entry which is preliminary data.</text>
</comment>
<dbReference type="Proteomes" id="UP000469523">
    <property type="component" value="Unassembled WGS sequence"/>
</dbReference>
<evidence type="ECO:0000256" key="2">
    <source>
        <dbReference type="ARBA" id="ARBA00022448"/>
    </source>
</evidence>
<feature type="transmembrane region" description="Helical" evidence="6">
    <location>
        <begin position="157"/>
        <end position="175"/>
    </location>
</feature>
<dbReference type="InterPro" id="IPR011701">
    <property type="entry name" value="MFS"/>
</dbReference>
<evidence type="ECO:0000256" key="1">
    <source>
        <dbReference type="ARBA" id="ARBA00004651"/>
    </source>
</evidence>
<dbReference type="PANTHER" id="PTHR23518:SF2">
    <property type="entry name" value="MAJOR FACILITATOR SUPERFAMILY TRANSPORTER"/>
    <property type="match status" value="1"/>
</dbReference>
<accession>A0A6N7XZD0</accession>
<keyword evidence="4 6" id="KW-1133">Transmembrane helix</keyword>
<dbReference type="PROSITE" id="PS50850">
    <property type="entry name" value="MFS"/>
    <property type="match status" value="1"/>
</dbReference>
<keyword evidence="5 6" id="KW-0472">Membrane</keyword>
<feature type="transmembrane region" description="Helical" evidence="6">
    <location>
        <begin position="38"/>
        <end position="58"/>
    </location>
</feature>
<feature type="transmembrane region" description="Helical" evidence="6">
    <location>
        <begin position="201"/>
        <end position="222"/>
    </location>
</feature>
<feature type="domain" description="Major facilitator superfamily (MFS) profile" evidence="7">
    <location>
        <begin position="1"/>
        <end position="377"/>
    </location>
</feature>
<dbReference type="InterPro" id="IPR020846">
    <property type="entry name" value="MFS_dom"/>
</dbReference>
<evidence type="ECO:0000256" key="3">
    <source>
        <dbReference type="ARBA" id="ARBA00022692"/>
    </source>
</evidence>
<dbReference type="RefSeq" id="WP_154439998.1">
    <property type="nucleotide sequence ID" value="NZ_JAHLPJ010000001.1"/>
</dbReference>
<feature type="transmembrane region" description="Helical" evidence="6">
    <location>
        <begin position="261"/>
        <end position="280"/>
    </location>
</feature>
<sequence length="390" mass="44385">MRGLYNTIYFISFPLSFIGFIFPIYASSIGANVIQIGYLYSIFSIISIIIRPIVGNLIDKRGRKTGILIGTILYTVVNVFFIMARDFKYLLIGRIIQSLGASFLWISVDTFISDISDKTNRGQNFGLLDQWMAKGEWIGSIIGFTILYNNFTDNPFRLIFIIFMVTSLASVYYTIKNLPETVNIKKGYEEGNIKNKKELKYFLGIIGVISLIISLTAPIYLLYLQEHITYDLSLITFLFIPASILALFLPKRFGSFSDKYGREKIVIVGMFINAILQILIPFNKGYYSFMILYTLISTIVMFYSPAFSSLIIDFVGEDKRGRSYGLYSFASGIGGAIGYTAGSYIYENIGNDIVFYTKGVLLLVMTLFICYLYIKNIRVKTEIEITRTMR</sequence>
<gene>
    <name evidence="8" type="ORF">FYJ83_08935</name>
</gene>
<proteinExistence type="predicted"/>
<keyword evidence="3 6" id="KW-0812">Transmembrane</keyword>
<dbReference type="Gene3D" id="1.20.1250.20">
    <property type="entry name" value="MFS general substrate transporter like domains"/>
    <property type="match status" value="1"/>
</dbReference>
<comment type="subcellular location">
    <subcellularLocation>
        <location evidence="1">Cell membrane</location>
        <topology evidence="1">Multi-pass membrane protein</topology>
    </subcellularLocation>
</comment>
<keyword evidence="9" id="KW-1185">Reference proteome</keyword>
<feature type="transmembrane region" description="Helical" evidence="6">
    <location>
        <begin position="286"/>
        <end position="312"/>
    </location>
</feature>
<dbReference type="AlphaFoldDB" id="A0A6N7XZD0"/>
<dbReference type="EMBL" id="VUNQ01000016">
    <property type="protein sequence ID" value="MSU01588.1"/>
    <property type="molecule type" value="Genomic_DNA"/>
</dbReference>